<feature type="domain" description="YbaK/aminoacyl-tRNA synthetase-associated" evidence="1">
    <location>
        <begin position="25"/>
        <end position="145"/>
    </location>
</feature>
<dbReference type="AlphaFoldDB" id="A0A2A9CSN7"/>
<dbReference type="Pfam" id="PF04073">
    <property type="entry name" value="tRNA_edit"/>
    <property type="match status" value="1"/>
</dbReference>
<dbReference type="Proteomes" id="UP000226079">
    <property type="component" value="Unassembled WGS sequence"/>
</dbReference>
<dbReference type="EMBL" id="PDJC01000001">
    <property type="protein sequence ID" value="PFG16640.1"/>
    <property type="molecule type" value="Genomic_DNA"/>
</dbReference>
<dbReference type="InterPro" id="IPR007214">
    <property type="entry name" value="YbaK/aa-tRNA-synth-assoc-dom"/>
</dbReference>
<name>A0A2A9CSN7_9ACTN</name>
<dbReference type="GO" id="GO:0002161">
    <property type="term" value="F:aminoacyl-tRNA deacylase activity"/>
    <property type="evidence" value="ECO:0007669"/>
    <property type="project" value="InterPro"/>
</dbReference>
<proteinExistence type="predicted"/>
<reference evidence="2 3" key="1">
    <citation type="submission" date="2017-10" db="EMBL/GenBank/DDBJ databases">
        <title>Sequencing the genomes of 1000 actinobacteria strains.</title>
        <authorList>
            <person name="Klenk H.-P."/>
        </authorList>
    </citation>
    <scope>NUCLEOTIDE SEQUENCE [LARGE SCALE GENOMIC DNA]</scope>
    <source>
        <strain evidence="2 3">DSM 15597</strain>
    </source>
</reference>
<comment type="caution">
    <text evidence="2">The sequence shown here is derived from an EMBL/GenBank/DDBJ whole genome shotgun (WGS) entry which is preliminary data.</text>
</comment>
<evidence type="ECO:0000313" key="2">
    <source>
        <dbReference type="EMBL" id="PFG16640.1"/>
    </source>
</evidence>
<evidence type="ECO:0000313" key="3">
    <source>
        <dbReference type="Proteomes" id="UP000226079"/>
    </source>
</evidence>
<dbReference type="Gene3D" id="3.90.960.10">
    <property type="entry name" value="YbaK/aminoacyl-tRNA synthetase-associated domain"/>
    <property type="match status" value="1"/>
</dbReference>
<dbReference type="InterPro" id="IPR036754">
    <property type="entry name" value="YbaK/aa-tRNA-synt-asso_dom_sf"/>
</dbReference>
<dbReference type="RefSeq" id="WP_098460156.1">
    <property type="nucleotide sequence ID" value="NZ_PDJC01000001.1"/>
</dbReference>
<evidence type="ECO:0000259" key="1">
    <source>
        <dbReference type="Pfam" id="PF04073"/>
    </source>
</evidence>
<sequence>MTTADEPIAATTLSAAGLSYRLHRHPPARTEAELHLTGLDVNTSAKTLAFVLPDESVVLAAIPGPARLKYAHLARALGVPRSALRSADPDALAALGMAAGGVSPVCADPAVRVVIHQTLLDLNVLYCGSGSPDSSIEISPATLQQLRSDLLVAELCD</sequence>
<accession>A0A2A9CSN7</accession>
<keyword evidence="3" id="KW-1185">Reference proteome</keyword>
<dbReference type="OrthoDB" id="4199224at2"/>
<gene>
    <name evidence="2" type="ORF">ATK74_1191</name>
</gene>
<organism evidence="2 3">
    <name type="scientific">Propionicimonas paludicola</name>
    <dbReference type="NCBI Taxonomy" id="185243"/>
    <lineage>
        <taxon>Bacteria</taxon>
        <taxon>Bacillati</taxon>
        <taxon>Actinomycetota</taxon>
        <taxon>Actinomycetes</taxon>
        <taxon>Propionibacteriales</taxon>
        <taxon>Nocardioidaceae</taxon>
        <taxon>Propionicimonas</taxon>
    </lineage>
</organism>
<protein>
    <submittedName>
        <fullName evidence="2">Prolyl-tRNA editing enzyme YbaK/EbsC (Cys-tRNA(Pro) deacylase)</fullName>
    </submittedName>
</protein>
<dbReference type="SUPFAM" id="SSF55826">
    <property type="entry name" value="YbaK/ProRS associated domain"/>
    <property type="match status" value="1"/>
</dbReference>
<dbReference type="CDD" id="cd04332">
    <property type="entry name" value="YbaK_like"/>
    <property type="match status" value="1"/>
</dbReference>